<keyword evidence="1" id="KW-0812">Transmembrane</keyword>
<evidence type="ECO:0000313" key="2">
    <source>
        <dbReference type="EMBL" id="OCQ23590.1"/>
    </source>
</evidence>
<evidence type="ECO:0000256" key="1">
    <source>
        <dbReference type="SAM" id="Phobius"/>
    </source>
</evidence>
<keyword evidence="1" id="KW-0472">Membrane</keyword>
<accession>A0A1C0TWA6</accession>
<organism evidence="2 3">
    <name type="scientific">Pseudoalteromonas luteoviolacea</name>
    <dbReference type="NCBI Taxonomy" id="43657"/>
    <lineage>
        <taxon>Bacteria</taxon>
        <taxon>Pseudomonadati</taxon>
        <taxon>Pseudomonadota</taxon>
        <taxon>Gammaproteobacteria</taxon>
        <taxon>Alteromonadales</taxon>
        <taxon>Pseudoalteromonadaceae</taxon>
        <taxon>Pseudoalteromonas</taxon>
    </lineage>
</organism>
<dbReference type="OrthoDB" id="5741048at2"/>
<dbReference type="Proteomes" id="UP000093366">
    <property type="component" value="Unassembled WGS sequence"/>
</dbReference>
<reference evidence="3" key="1">
    <citation type="submission" date="2016-07" db="EMBL/GenBank/DDBJ databases">
        <authorList>
            <person name="Florea S."/>
            <person name="Webb J.S."/>
            <person name="Jaromczyk J."/>
            <person name="Schardl C.L."/>
        </authorList>
    </citation>
    <scope>NUCLEOTIDE SEQUENCE [LARGE SCALE GENOMIC DNA]</scope>
    <source>
        <strain evidence="3">IPB1</strain>
    </source>
</reference>
<comment type="caution">
    <text evidence="2">The sequence shown here is derived from an EMBL/GenBank/DDBJ whole genome shotgun (WGS) entry which is preliminary data.</text>
</comment>
<protein>
    <submittedName>
        <fullName evidence="2">Uncharacterized protein</fullName>
    </submittedName>
</protein>
<dbReference type="EMBL" id="MAUJ01000001">
    <property type="protein sequence ID" value="OCQ23590.1"/>
    <property type="molecule type" value="Genomic_DNA"/>
</dbReference>
<evidence type="ECO:0000313" key="3">
    <source>
        <dbReference type="Proteomes" id="UP000093366"/>
    </source>
</evidence>
<proteinExistence type="predicted"/>
<keyword evidence="1" id="KW-1133">Transmembrane helix</keyword>
<sequence>MTPEQRERYARWQNHRVSQLSFSINLFLGFSVSWLAYVINLLLTSAKGNAVLEYVLVINCPLAKRYD</sequence>
<name>A0A1C0TWA6_9GAMM</name>
<feature type="transmembrane region" description="Helical" evidence="1">
    <location>
        <begin position="20"/>
        <end position="43"/>
    </location>
</feature>
<dbReference type="AlphaFoldDB" id="A0A1C0TWA6"/>
<gene>
    <name evidence="2" type="ORF">A7985_06510</name>
</gene>
<dbReference type="RefSeq" id="WP_065789605.1">
    <property type="nucleotide sequence ID" value="NZ_MAUJ01000001.1"/>
</dbReference>